<feature type="transmembrane region" description="Helical" evidence="1">
    <location>
        <begin position="97"/>
        <end position="119"/>
    </location>
</feature>
<dbReference type="EMBL" id="CAGS01000377">
    <property type="protein sequence ID" value="CCF85040.1"/>
    <property type="molecule type" value="Genomic_DNA"/>
</dbReference>
<feature type="transmembrane region" description="Helical" evidence="1">
    <location>
        <begin position="125"/>
        <end position="145"/>
    </location>
</feature>
<feature type="transmembrane region" description="Helical" evidence="1">
    <location>
        <begin position="6"/>
        <end position="24"/>
    </location>
</feature>
<proteinExistence type="predicted"/>
<keyword evidence="3" id="KW-1185">Reference proteome</keyword>
<comment type="caution">
    <text evidence="2">The sequence shown here is derived from an EMBL/GenBank/DDBJ whole genome shotgun (WGS) entry which is preliminary data.</text>
</comment>
<reference evidence="2 3" key="1">
    <citation type="journal article" date="2012" name="ISME J.">
        <title>Nitrification expanded: discovery, physiology and genomics of a nitrite-oxidizing bacterium from the phylum Chloroflexi.</title>
        <authorList>
            <person name="Sorokin D.Y."/>
            <person name="Lucker S."/>
            <person name="Vejmelkova D."/>
            <person name="Kostrikina N.A."/>
            <person name="Kleerebezem R."/>
            <person name="Rijpstra W.I."/>
            <person name="Damste J.S."/>
            <person name="Le Paslier D."/>
            <person name="Muyzer G."/>
            <person name="Wagner M."/>
            <person name="van Loosdrecht M.C."/>
            <person name="Daims H."/>
        </authorList>
    </citation>
    <scope>NUCLEOTIDE SEQUENCE [LARGE SCALE GENOMIC DNA]</scope>
    <source>
        <strain evidence="3">none</strain>
    </source>
</reference>
<sequence>MLGTRAAVVLGGFVNVAMIGLYVKSHRLGRAVLLLFALGVVAWVWGQYLFHMPSLRSSESVVVPVILIVPVASAVVVGVSTRTWMGGFERIAPRRLALWRLAHALILCSIGVACLVPAIDSGYGSYGSVAALRNILGYAGMAFLCASVAGGGLSWVLPLAYALPVPLLGVDHYHNVLWWAWPLHPADSYLSWTWALTFFVVGLSAYVVSTPRDTVASGEDEQ</sequence>
<accession>I4EK28</accession>
<dbReference type="AlphaFoldDB" id="I4EK28"/>
<keyword evidence="1" id="KW-0812">Transmembrane</keyword>
<organism evidence="2 3">
    <name type="scientific">Nitrolancea hollandica Lb</name>
    <dbReference type="NCBI Taxonomy" id="1129897"/>
    <lineage>
        <taxon>Bacteria</taxon>
        <taxon>Pseudomonadati</taxon>
        <taxon>Thermomicrobiota</taxon>
        <taxon>Thermomicrobia</taxon>
        <taxon>Sphaerobacterales</taxon>
        <taxon>Sphaerobacterineae</taxon>
        <taxon>Sphaerobacteraceae</taxon>
        <taxon>Nitrolancea</taxon>
    </lineage>
</organism>
<keyword evidence="1" id="KW-0472">Membrane</keyword>
<evidence type="ECO:0000313" key="3">
    <source>
        <dbReference type="Proteomes" id="UP000004221"/>
    </source>
</evidence>
<feature type="transmembrane region" description="Helical" evidence="1">
    <location>
        <begin position="152"/>
        <end position="169"/>
    </location>
</feature>
<evidence type="ECO:0000256" key="1">
    <source>
        <dbReference type="SAM" id="Phobius"/>
    </source>
</evidence>
<protein>
    <submittedName>
        <fullName evidence="2">Uncharacterized protein</fullName>
    </submittedName>
</protein>
<feature type="transmembrane region" description="Helical" evidence="1">
    <location>
        <begin position="31"/>
        <end position="50"/>
    </location>
</feature>
<dbReference type="Proteomes" id="UP000004221">
    <property type="component" value="Unassembled WGS sequence"/>
</dbReference>
<gene>
    <name evidence="2" type="ORF">NITHO_4380002</name>
</gene>
<keyword evidence="1" id="KW-1133">Transmembrane helix</keyword>
<feature type="transmembrane region" description="Helical" evidence="1">
    <location>
        <begin position="62"/>
        <end position="85"/>
    </location>
</feature>
<feature type="transmembrane region" description="Helical" evidence="1">
    <location>
        <begin position="189"/>
        <end position="208"/>
    </location>
</feature>
<evidence type="ECO:0000313" key="2">
    <source>
        <dbReference type="EMBL" id="CCF85040.1"/>
    </source>
</evidence>
<name>I4EK28_9BACT</name>